<evidence type="ECO:0000313" key="1">
    <source>
        <dbReference type="EMBL" id="BCK57076.1"/>
    </source>
</evidence>
<proteinExistence type="predicted"/>
<keyword evidence="2" id="KW-1185">Reference proteome</keyword>
<sequence>MKVVTVAGESPTGADRLGSGRGRFAGRERAALVQHELVIDGVPVSVVIERPESERSVWRCRVRIARGIGRLEQSQVVGTSANEVLEQALELVAARVGLSVAEVLGGASVGPDLPLARPTRNGPIRRAERRA</sequence>
<reference evidence="1 2" key="1">
    <citation type="submission" date="2020-08" db="EMBL/GenBank/DDBJ databases">
        <title>Genome Sequencing of Nocardia wallacei strain FMUON74 and assembly.</title>
        <authorList>
            <person name="Toyokawa M."/>
            <person name="Uesaka K."/>
        </authorList>
    </citation>
    <scope>NUCLEOTIDE SEQUENCE [LARGE SCALE GENOMIC DNA]</scope>
    <source>
        <strain evidence="1 2">FMUON74</strain>
    </source>
</reference>
<dbReference type="Proteomes" id="UP000516173">
    <property type="component" value="Chromosome"/>
</dbReference>
<dbReference type="GeneID" id="80349296"/>
<gene>
    <name evidence="1" type="ORF">NWFMUON74_48480</name>
</gene>
<dbReference type="AlphaFoldDB" id="A0A7G1KRD3"/>
<accession>A0A7G1KRD3</accession>
<dbReference type="KEGG" id="nwl:NWFMUON74_48480"/>
<organism evidence="1 2">
    <name type="scientific">Nocardia wallacei</name>
    <dbReference type="NCBI Taxonomy" id="480035"/>
    <lineage>
        <taxon>Bacteria</taxon>
        <taxon>Bacillati</taxon>
        <taxon>Actinomycetota</taxon>
        <taxon>Actinomycetes</taxon>
        <taxon>Mycobacteriales</taxon>
        <taxon>Nocardiaceae</taxon>
        <taxon>Nocardia</taxon>
    </lineage>
</organism>
<dbReference type="EMBL" id="AP023396">
    <property type="protein sequence ID" value="BCK57076.1"/>
    <property type="molecule type" value="Genomic_DNA"/>
</dbReference>
<name>A0A7G1KRD3_9NOCA</name>
<evidence type="ECO:0000313" key="2">
    <source>
        <dbReference type="Proteomes" id="UP000516173"/>
    </source>
</evidence>
<dbReference type="RefSeq" id="WP_187684029.1">
    <property type="nucleotide sequence ID" value="NZ_AP023396.1"/>
</dbReference>
<protein>
    <submittedName>
        <fullName evidence="1">Uncharacterized protein</fullName>
    </submittedName>
</protein>